<gene>
    <name evidence="1" type="ORF">PCOR1329_LOCUS68764</name>
</gene>
<evidence type="ECO:0000313" key="2">
    <source>
        <dbReference type="Proteomes" id="UP001189429"/>
    </source>
</evidence>
<organism evidence="1 2">
    <name type="scientific">Prorocentrum cordatum</name>
    <dbReference type="NCBI Taxonomy" id="2364126"/>
    <lineage>
        <taxon>Eukaryota</taxon>
        <taxon>Sar</taxon>
        <taxon>Alveolata</taxon>
        <taxon>Dinophyceae</taxon>
        <taxon>Prorocentrales</taxon>
        <taxon>Prorocentraceae</taxon>
        <taxon>Prorocentrum</taxon>
    </lineage>
</organism>
<comment type="caution">
    <text evidence="1">The sequence shown here is derived from an EMBL/GenBank/DDBJ whole genome shotgun (WGS) entry which is preliminary data.</text>
</comment>
<dbReference type="Proteomes" id="UP001189429">
    <property type="component" value="Unassembled WGS sequence"/>
</dbReference>
<accession>A0ABN9WRH0</accession>
<evidence type="ECO:0000313" key="1">
    <source>
        <dbReference type="EMBL" id="CAK0887802.1"/>
    </source>
</evidence>
<feature type="non-terminal residue" evidence="1">
    <location>
        <position position="180"/>
    </location>
</feature>
<reference evidence="1" key="1">
    <citation type="submission" date="2023-10" db="EMBL/GenBank/DDBJ databases">
        <authorList>
            <person name="Chen Y."/>
            <person name="Shah S."/>
            <person name="Dougan E. K."/>
            <person name="Thang M."/>
            <person name="Chan C."/>
        </authorList>
    </citation>
    <scope>NUCLEOTIDE SEQUENCE [LARGE SCALE GENOMIC DNA]</scope>
</reference>
<keyword evidence="2" id="KW-1185">Reference proteome</keyword>
<sequence length="180" mass="18319">MAAWPHGRPRPQALGAGHWSSGPGFVPVGLASRMAAAAASCRRRARGGRSALVGLWLLPLLRQRAAAEGVPPDPYRPYDGRGLYLLAACGEGRAALAAAASASEELWRLEGAGCTLLGEPAPAGARQPGCLQVHAVCASGEPPRGVVAVVAEDAGAWLRRAGVPQRHTAAPSASGGREVG</sequence>
<protein>
    <submittedName>
        <fullName evidence="1">Uncharacterized protein</fullName>
    </submittedName>
</protein>
<proteinExistence type="predicted"/>
<dbReference type="EMBL" id="CAUYUJ010018988">
    <property type="protein sequence ID" value="CAK0887802.1"/>
    <property type="molecule type" value="Genomic_DNA"/>
</dbReference>
<name>A0ABN9WRH0_9DINO</name>